<accession>A0ABQ3GKI5</accession>
<feature type="signal peptide" evidence="1">
    <location>
        <begin position="1"/>
        <end position="34"/>
    </location>
</feature>
<dbReference type="EMBL" id="BMXK01000006">
    <property type="protein sequence ID" value="GHD06912.1"/>
    <property type="molecule type" value="Genomic_DNA"/>
</dbReference>
<dbReference type="PANTHER" id="PTHR43649:SF30">
    <property type="entry name" value="ABC TRANSPORTER SUBSTRATE-BINDING PROTEIN"/>
    <property type="match status" value="1"/>
</dbReference>
<dbReference type="RefSeq" id="WP_229791036.1">
    <property type="nucleotide sequence ID" value="NZ_BMXK01000006.1"/>
</dbReference>
<comment type="caution">
    <text evidence="2">The sequence shown here is derived from an EMBL/GenBank/DDBJ whole genome shotgun (WGS) entry which is preliminary data.</text>
</comment>
<keyword evidence="3" id="KW-1185">Reference proteome</keyword>
<dbReference type="PANTHER" id="PTHR43649">
    <property type="entry name" value="ARABINOSE-BINDING PROTEIN-RELATED"/>
    <property type="match status" value="1"/>
</dbReference>
<dbReference type="SUPFAM" id="SSF53850">
    <property type="entry name" value="Periplasmic binding protein-like II"/>
    <property type="match status" value="1"/>
</dbReference>
<sequence length="438" mass="47947">MEQVQAAHPGKRRVWLARAAAVAAISALALTACGGGGVASEGGEGETVSLRFSWWGSDSRSQNTMAIIEKFEAENPDIDIQPEPNSFSGYWDKLATQSAASDAPDVMQMDLSYFREYADRGVLRDLPDVDTSKISEDLLSQGRTDEGQFGIPTGFASIAMMAHPGVFEEAGLELPDDTTWTWEDFGEITREIGEKVEGGYGSTSPFEPVGGFMNWLRQQDQHMTTEEGELGFDEADLQEYLEFQKAFVESGSYPDPTVIEEDRAAGNERSLLAQGKMGLVNGWSNLLPTASKAAGVDMVPLRMPSRTGNVEDNGLWHRVSMFLSASSETEHPEEAQRFIDFFVNSEEAGMENLTDRGLPANSDVREAVMATLEGNELTAAEFLNDIEDEVTPPEPVPTAGAAAFEDILHRYETEVYMDRQSVEEATSNAYAEMQAALE</sequence>
<dbReference type="InterPro" id="IPR050490">
    <property type="entry name" value="Bact_solute-bd_prot1"/>
</dbReference>
<evidence type="ECO:0000256" key="1">
    <source>
        <dbReference type="SAM" id="SignalP"/>
    </source>
</evidence>
<evidence type="ECO:0000313" key="3">
    <source>
        <dbReference type="Proteomes" id="UP000642819"/>
    </source>
</evidence>
<dbReference type="InterPro" id="IPR006059">
    <property type="entry name" value="SBP"/>
</dbReference>
<gene>
    <name evidence="2" type="ORF">GCM10008096_17400</name>
</gene>
<dbReference type="Gene3D" id="3.40.190.10">
    <property type="entry name" value="Periplasmic binding protein-like II"/>
    <property type="match status" value="2"/>
</dbReference>
<protein>
    <submittedName>
        <fullName evidence="2">Sugar ABC transporter substrate-binding protein</fullName>
    </submittedName>
</protein>
<dbReference type="Pfam" id="PF13416">
    <property type="entry name" value="SBP_bac_8"/>
    <property type="match status" value="1"/>
</dbReference>
<evidence type="ECO:0000313" key="2">
    <source>
        <dbReference type="EMBL" id="GHD06912.1"/>
    </source>
</evidence>
<keyword evidence="1" id="KW-0732">Signal</keyword>
<dbReference type="Proteomes" id="UP000642819">
    <property type="component" value="Unassembled WGS sequence"/>
</dbReference>
<name>A0ABQ3GKI5_9MICC</name>
<reference evidence="3" key="1">
    <citation type="journal article" date="2019" name="Int. J. Syst. Evol. Microbiol.">
        <title>The Global Catalogue of Microorganisms (GCM) 10K type strain sequencing project: providing services to taxonomists for standard genome sequencing and annotation.</title>
        <authorList>
            <consortium name="The Broad Institute Genomics Platform"/>
            <consortium name="The Broad Institute Genome Sequencing Center for Infectious Disease"/>
            <person name="Wu L."/>
            <person name="Ma J."/>
        </authorList>
    </citation>
    <scope>NUCLEOTIDE SEQUENCE [LARGE SCALE GENOMIC DNA]</scope>
    <source>
        <strain evidence="3">KCTC 19466</strain>
    </source>
</reference>
<organism evidence="2 3">
    <name type="scientific">Zhihengliuella salsuginis</name>
    <dbReference type="NCBI Taxonomy" id="578222"/>
    <lineage>
        <taxon>Bacteria</taxon>
        <taxon>Bacillati</taxon>
        <taxon>Actinomycetota</taxon>
        <taxon>Actinomycetes</taxon>
        <taxon>Micrococcales</taxon>
        <taxon>Micrococcaceae</taxon>
        <taxon>Zhihengliuella</taxon>
    </lineage>
</organism>
<feature type="chain" id="PRO_5045434107" evidence="1">
    <location>
        <begin position="35"/>
        <end position="438"/>
    </location>
</feature>
<proteinExistence type="predicted"/>